<evidence type="ECO:0000256" key="12">
    <source>
        <dbReference type="ARBA" id="ARBA00031030"/>
    </source>
</evidence>
<feature type="transmembrane region" description="Helical" evidence="14">
    <location>
        <begin position="432"/>
        <end position="456"/>
    </location>
</feature>
<evidence type="ECO:0000256" key="4">
    <source>
        <dbReference type="ARBA" id="ARBA00016084"/>
    </source>
</evidence>
<keyword evidence="5 13" id="KW-1003">Cell membrane</keyword>
<dbReference type="Pfam" id="PF03062">
    <property type="entry name" value="MBOAT"/>
    <property type="match status" value="1"/>
</dbReference>
<dbReference type="AlphaFoldDB" id="A0A6J4Q607"/>
<feature type="transmembrane region" description="Helical" evidence="14">
    <location>
        <begin position="402"/>
        <end position="420"/>
    </location>
</feature>
<dbReference type="InterPro" id="IPR004299">
    <property type="entry name" value="MBOAT_fam"/>
</dbReference>
<dbReference type="PIRSF" id="PIRSF500217">
    <property type="entry name" value="AlgI"/>
    <property type="match status" value="1"/>
</dbReference>
<evidence type="ECO:0000256" key="5">
    <source>
        <dbReference type="ARBA" id="ARBA00022475"/>
    </source>
</evidence>
<dbReference type="PANTHER" id="PTHR13285">
    <property type="entry name" value="ACYLTRANSFERASE"/>
    <property type="match status" value="1"/>
</dbReference>
<feature type="transmembrane region" description="Helical" evidence="14">
    <location>
        <begin position="240"/>
        <end position="259"/>
    </location>
</feature>
<feature type="transmembrane region" description="Helical" evidence="14">
    <location>
        <begin position="113"/>
        <end position="135"/>
    </location>
</feature>
<comment type="similarity">
    <text evidence="3 13">Belongs to the membrane-bound acyltransferase family.</text>
</comment>
<feature type="transmembrane region" description="Helical" evidence="14">
    <location>
        <begin position="343"/>
        <end position="366"/>
    </location>
</feature>
<evidence type="ECO:0000256" key="7">
    <source>
        <dbReference type="ARBA" id="ARBA00022692"/>
    </source>
</evidence>
<feature type="transmembrane region" description="Helical" evidence="14">
    <location>
        <begin position="43"/>
        <end position="62"/>
    </location>
</feature>
<feature type="transmembrane region" description="Helical" evidence="14">
    <location>
        <begin position="215"/>
        <end position="234"/>
    </location>
</feature>
<keyword evidence="6 13" id="KW-0808">Transferase</keyword>
<evidence type="ECO:0000256" key="1">
    <source>
        <dbReference type="ARBA" id="ARBA00004651"/>
    </source>
</evidence>
<name>A0A6J4Q607_9RHOB</name>
<feature type="transmembrane region" description="Helical" evidence="14">
    <location>
        <begin position="147"/>
        <end position="166"/>
    </location>
</feature>
<organism evidence="15">
    <name type="scientific">uncultured Rubellimicrobium sp</name>
    <dbReference type="NCBI Taxonomy" id="543078"/>
    <lineage>
        <taxon>Bacteria</taxon>
        <taxon>Pseudomonadati</taxon>
        <taxon>Pseudomonadota</taxon>
        <taxon>Alphaproteobacteria</taxon>
        <taxon>Rhodobacterales</taxon>
        <taxon>Roseobacteraceae</taxon>
        <taxon>Rubellimicrobium</taxon>
        <taxon>environmental samples</taxon>
    </lineage>
</organism>
<evidence type="ECO:0000256" key="13">
    <source>
        <dbReference type="PIRNR" id="PIRNR016636"/>
    </source>
</evidence>
<feature type="transmembrane region" description="Helical" evidence="14">
    <location>
        <begin position="308"/>
        <end position="331"/>
    </location>
</feature>
<dbReference type="InterPro" id="IPR024194">
    <property type="entry name" value="Ac/AlaTfrase_AlgI/DltB"/>
</dbReference>
<evidence type="ECO:0000256" key="3">
    <source>
        <dbReference type="ARBA" id="ARBA00010323"/>
    </source>
</evidence>
<evidence type="ECO:0000256" key="10">
    <source>
        <dbReference type="ARBA" id="ARBA00023136"/>
    </source>
</evidence>
<dbReference type="EMBL" id="CADCUU010000406">
    <property type="protein sequence ID" value="CAA9428895.1"/>
    <property type="molecule type" value="Genomic_DNA"/>
</dbReference>
<evidence type="ECO:0000256" key="9">
    <source>
        <dbReference type="ARBA" id="ARBA00022989"/>
    </source>
</evidence>
<evidence type="ECO:0000256" key="8">
    <source>
        <dbReference type="ARBA" id="ARBA00022841"/>
    </source>
</evidence>
<dbReference type="PIRSF" id="PIRSF016636">
    <property type="entry name" value="AlgI_DltB"/>
    <property type="match status" value="1"/>
</dbReference>
<keyword evidence="10 13" id="KW-0472">Membrane</keyword>
<reference evidence="15" key="1">
    <citation type="submission" date="2020-02" db="EMBL/GenBank/DDBJ databases">
        <authorList>
            <person name="Meier V. D."/>
        </authorList>
    </citation>
    <scope>NUCLEOTIDE SEQUENCE</scope>
    <source>
        <strain evidence="15">AVDCRST_MAG15</strain>
    </source>
</reference>
<protein>
    <recommendedName>
        <fullName evidence="4">Probable alginate O-acetylase AlgI</fullName>
    </recommendedName>
    <alternativeName>
        <fullName evidence="12">Alginate biosynthesis protein AlgI</fullName>
    </alternativeName>
</protein>
<comment type="pathway">
    <text evidence="2">Glycan biosynthesis; alginate biosynthesis.</text>
</comment>
<evidence type="ECO:0000313" key="15">
    <source>
        <dbReference type="EMBL" id="CAA9428895.1"/>
    </source>
</evidence>
<keyword evidence="11 13" id="KW-0012">Acyltransferase</keyword>
<dbReference type="PANTHER" id="PTHR13285:SF23">
    <property type="entry name" value="TEICHOIC ACID D-ALANYLTRANSFERASE"/>
    <property type="match status" value="1"/>
</dbReference>
<dbReference type="GO" id="GO:0016746">
    <property type="term" value="F:acyltransferase activity"/>
    <property type="evidence" value="ECO:0007669"/>
    <property type="project" value="UniProtKB-KW"/>
</dbReference>
<gene>
    <name evidence="15" type="ORF">AVDCRST_MAG15-2732</name>
</gene>
<dbReference type="InterPro" id="IPR028362">
    <property type="entry name" value="AlgI"/>
</dbReference>
<dbReference type="InterPro" id="IPR051085">
    <property type="entry name" value="MB_O-acyltransferase"/>
</dbReference>
<dbReference type="GO" id="GO:0005886">
    <property type="term" value="C:plasma membrane"/>
    <property type="evidence" value="ECO:0007669"/>
    <property type="project" value="UniProtKB-SubCell"/>
</dbReference>
<keyword evidence="8" id="KW-0016">Alginate biosynthesis</keyword>
<sequence length="471" mass="53071">MVFSSEVFLFGFLPSFLIVYYLTPMRWRNIVILLGSYAFYGWWRLDFLGLLILTTLWTYLFGRLMMGDPARRKMWITIGVVGCLSVLGVFKYLNFFMDSVAMLFGTTPEEMGIHWRLLLPIGVSFYVFHCISYLVDMYRGDVEEDVGLVNFAAFIVLFPQLVAGPILRFKDLAHQFKHRTHSLDMFLGGLMLFFIGLAKKVLLADMVAPLADLAYATPDPTFLLAWAGAVAYMMQLYFDFSGYSDMAVGLGMMIGFRLIRNFAFPYHSRSITEFWNRWHISLSTWLRDYLYIPLGGNRRGPVRTYVNLFTVMALGGLWHGAAWTFVLWGFWHGGWLVVERYTGLAKATGTAALIRTLFVVLLGWVLFRAATVDNAMDIYAGMFGLNGFGLPPSVILSIQSEALAALALCIGIAALEPYLGQIAREQLMPQPGGVMVATNTLVPTLLVTGLATLAIMKLAEQSFSPFLYFQF</sequence>
<evidence type="ECO:0000256" key="6">
    <source>
        <dbReference type="ARBA" id="ARBA00022679"/>
    </source>
</evidence>
<evidence type="ECO:0000256" key="2">
    <source>
        <dbReference type="ARBA" id="ARBA00005182"/>
    </source>
</evidence>
<evidence type="ECO:0000256" key="14">
    <source>
        <dbReference type="SAM" id="Phobius"/>
    </source>
</evidence>
<evidence type="ECO:0000256" key="11">
    <source>
        <dbReference type="ARBA" id="ARBA00023315"/>
    </source>
</evidence>
<feature type="transmembrane region" description="Helical" evidence="14">
    <location>
        <begin position="74"/>
        <end position="93"/>
    </location>
</feature>
<feature type="transmembrane region" description="Helical" evidence="14">
    <location>
        <begin position="7"/>
        <end position="23"/>
    </location>
</feature>
<feature type="transmembrane region" description="Helical" evidence="14">
    <location>
        <begin position="378"/>
        <end position="396"/>
    </location>
</feature>
<accession>A0A6J4Q607</accession>
<comment type="subcellular location">
    <subcellularLocation>
        <location evidence="1">Cell membrane</location>
        <topology evidence="1">Multi-pass membrane protein</topology>
    </subcellularLocation>
</comment>
<keyword evidence="9 14" id="KW-1133">Transmembrane helix</keyword>
<feature type="transmembrane region" description="Helical" evidence="14">
    <location>
        <begin position="186"/>
        <end position="203"/>
    </location>
</feature>
<keyword evidence="7 14" id="KW-0812">Transmembrane</keyword>
<proteinExistence type="inferred from homology"/>
<dbReference type="GO" id="GO:0042121">
    <property type="term" value="P:alginic acid biosynthetic process"/>
    <property type="evidence" value="ECO:0007669"/>
    <property type="project" value="UniProtKB-KW"/>
</dbReference>